<sequence length="302" mass="33269">MIKPTLLVLAAGMGSRYGSLKQMDGVGPGNEAIIDYSVYDAIRAGFGKVVFVIRHSFASDFQEVFTEERFGGRIRVEYVYQELDCLPEGFTVPEGRVKPWGTNHAILVARDAVHEPFAVINADDFYGAEAFRTIAEYLRGLNGASGRYCMVAYELSRTLSENGTVSRGVCSVNAAGDLTGMVEHTQIERTAAGIVDHGANGDEPLAEDTPVSMNLFGFTPDYFAHSEAFFRSFLQESAGNLKAECYIPSMVNKLIADGTASVRVLRSPAQWFGVTYKEDKPLLVANLKKMIRAGIYPEYLWR</sequence>
<dbReference type="InterPro" id="IPR029044">
    <property type="entry name" value="Nucleotide-diphossugar_trans"/>
</dbReference>
<dbReference type="Gene3D" id="3.90.550.10">
    <property type="entry name" value="Spore Coat Polysaccharide Biosynthesis Protein SpsA, Chain A"/>
    <property type="match status" value="1"/>
</dbReference>
<dbReference type="eggNOG" id="COG1208">
    <property type="taxonomic scope" value="Bacteria"/>
</dbReference>
<organism evidence="1 2">
    <name type="scientific">Alistipes putredinis DSM 17216</name>
    <dbReference type="NCBI Taxonomy" id="445970"/>
    <lineage>
        <taxon>Bacteria</taxon>
        <taxon>Pseudomonadati</taxon>
        <taxon>Bacteroidota</taxon>
        <taxon>Bacteroidia</taxon>
        <taxon>Bacteroidales</taxon>
        <taxon>Rikenellaceae</taxon>
        <taxon>Alistipes</taxon>
    </lineage>
</organism>
<gene>
    <name evidence="1" type="ORF">ALIPUT_00254</name>
</gene>
<dbReference type="Proteomes" id="UP000005819">
    <property type="component" value="Unassembled WGS sequence"/>
</dbReference>
<name>B0MT08_9BACT</name>
<dbReference type="SUPFAM" id="SSF53448">
    <property type="entry name" value="Nucleotide-diphospho-sugar transferases"/>
    <property type="match status" value="1"/>
</dbReference>
<dbReference type="RefSeq" id="WP_004329089.1">
    <property type="nucleotide sequence ID" value="NZ_DS499579.1"/>
</dbReference>
<reference evidence="1" key="1">
    <citation type="submission" date="2007-10" db="EMBL/GenBank/DDBJ databases">
        <authorList>
            <person name="Fulton L."/>
            <person name="Clifton S."/>
            <person name="Fulton B."/>
            <person name="Xu J."/>
            <person name="Minx P."/>
            <person name="Pepin K.H."/>
            <person name="Johnson M."/>
            <person name="Thiruvilangam P."/>
            <person name="Bhonagiri V."/>
            <person name="Nash W.E."/>
            <person name="Mardis E.R."/>
            <person name="Wilson R.K."/>
        </authorList>
    </citation>
    <scope>NUCLEOTIDE SEQUENCE [LARGE SCALE GENOMIC DNA]</scope>
    <source>
        <strain evidence="1">DSM 17216</strain>
    </source>
</reference>
<protein>
    <recommendedName>
        <fullName evidence="3">Nucleotidyl transferase domain-containing protein</fullName>
    </recommendedName>
</protein>
<keyword evidence="2" id="KW-1185">Reference proteome</keyword>
<dbReference type="HOGENOM" id="CLU_077108_0_0_10"/>
<proteinExistence type="predicted"/>
<evidence type="ECO:0008006" key="3">
    <source>
        <dbReference type="Google" id="ProtNLM"/>
    </source>
</evidence>
<comment type="caution">
    <text evidence="1">The sequence shown here is derived from an EMBL/GenBank/DDBJ whole genome shotgun (WGS) entry which is preliminary data.</text>
</comment>
<evidence type="ECO:0000313" key="2">
    <source>
        <dbReference type="Proteomes" id="UP000005819"/>
    </source>
</evidence>
<dbReference type="GeneID" id="73803338"/>
<dbReference type="EMBL" id="ABFK02000016">
    <property type="protein sequence ID" value="EDS04383.1"/>
    <property type="molecule type" value="Genomic_DNA"/>
</dbReference>
<dbReference type="AlphaFoldDB" id="B0MT08"/>
<evidence type="ECO:0000313" key="1">
    <source>
        <dbReference type="EMBL" id="EDS04383.1"/>
    </source>
</evidence>
<reference evidence="1" key="2">
    <citation type="submission" date="2013-09" db="EMBL/GenBank/DDBJ databases">
        <title>Draft genome sequence of Alistipes putredinis (DSM 17216).</title>
        <authorList>
            <person name="Sudarsanam P."/>
            <person name="Ley R."/>
            <person name="Guruge J."/>
            <person name="Turnbaugh P.J."/>
            <person name="Mahowald M."/>
            <person name="Liep D."/>
            <person name="Gordon J."/>
        </authorList>
    </citation>
    <scope>NUCLEOTIDE SEQUENCE</scope>
    <source>
        <strain evidence="1">DSM 17216</strain>
    </source>
</reference>
<accession>B0MT08</accession>